<dbReference type="Proteomes" id="UP001372338">
    <property type="component" value="Unassembled WGS sequence"/>
</dbReference>
<gene>
    <name evidence="2" type="ORF">RIF29_29604</name>
</gene>
<dbReference type="EMBL" id="JAYWIO010000006">
    <property type="protein sequence ID" value="KAK7256167.1"/>
    <property type="molecule type" value="Genomic_DNA"/>
</dbReference>
<proteinExistence type="predicted"/>
<feature type="compositionally biased region" description="Basic and acidic residues" evidence="1">
    <location>
        <begin position="18"/>
        <end position="31"/>
    </location>
</feature>
<sequence>MARKRGRPPKTPSFSSKKTPEKQDHCDDIHGGLDLSLSDEDTLEAIDNLSPKKAEEMLKNLEVLKDRIKKKIPTEKTPEKEGVSCDNDGVIQAKLQKAGEETVNVDLKQTKVKQQWVEKVKPTREDTEQIDDALRSKDEMAVDSAVAKANGLVDKSKYVDTVVGASVSDAGAASASSTDAKEGATETTGANGKDKEQVADSEENVWTTVITRSKAQVSF</sequence>
<name>A0AAN9EF24_CROPI</name>
<evidence type="ECO:0000256" key="1">
    <source>
        <dbReference type="SAM" id="MobiDB-lite"/>
    </source>
</evidence>
<feature type="compositionally biased region" description="Low complexity" evidence="1">
    <location>
        <begin position="168"/>
        <end position="178"/>
    </location>
</feature>
<dbReference type="AlphaFoldDB" id="A0AAN9EF24"/>
<reference evidence="2 3" key="1">
    <citation type="submission" date="2024-01" db="EMBL/GenBank/DDBJ databases">
        <title>The genomes of 5 underutilized Papilionoideae crops provide insights into root nodulation and disease resistanc.</title>
        <authorList>
            <person name="Yuan L."/>
        </authorList>
    </citation>
    <scope>NUCLEOTIDE SEQUENCE [LARGE SCALE GENOMIC DNA]</scope>
    <source>
        <strain evidence="2">ZHUSHIDOU_FW_LH</strain>
        <tissue evidence="2">Leaf</tissue>
    </source>
</reference>
<comment type="caution">
    <text evidence="2">The sequence shown here is derived from an EMBL/GenBank/DDBJ whole genome shotgun (WGS) entry which is preliminary data.</text>
</comment>
<protein>
    <submittedName>
        <fullName evidence="2">Uncharacterized protein</fullName>
    </submittedName>
</protein>
<evidence type="ECO:0000313" key="3">
    <source>
        <dbReference type="Proteomes" id="UP001372338"/>
    </source>
</evidence>
<feature type="region of interest" description="Disordered" evidence="1">
    <location>
        <begin position="1"/>
        <end position="35"/>
    </location>
</feature>
<accession>A0AAN9EF24</accession>
<organism evidence="2 3">
    <name type="scientific">Crotalaria pallida</name>
    <name type="common">Smooth rattlebox</name>
    <name type="synonym">Crotalaria striata</name>
    <dbReference type="NCBI Taxonomy" id="3830"/>
    <lineage>
        <taxon>Eukaryota</taxon>
        <taxon>Viridiplantae</taxon>
        <taxon>Streptophyta</taxon>
        <taxon>Embryophyta</taxon>
        <taxon>Tracheophyta</taxon>
        <taxon>Spermatophyta</taxon>
        <taxon>Magnoliopsida</taxon>
        <taxon>eudicotyledons</taxon>
        <taxon>Gunneridae</taxon>
        <taxon>Pentapetalae</taxon>
        <taxon>rosids</taxon>
        <taxon>fabids</taxon>
        <taxon>Fabales</taxon>
        <taxon>Fabaceae</taxon>
        <taxon>Papilionoideae</taxon>
        <taxon>50 kb inversion clade</taxon>
        <taxon>genistoids sensu lato</taxon>
        <taxon>core genistoids</taxon>
        <taxon>Crotalarieae</taxon>
        <taxon>Crotalaria</taxon>
    </lineage>
</organism>
<evidence type="ECO:0000313" key="2">
    <source>
        <dbReference type="EMBL" id="KAK7256167.1"/>
    </source>
</evidence>
<feature type="region of interest" description="Disordered" evidence="1">
    <location>
        <begin position="168"/>
        <end position="204"/>
    </location>
</feature>
<keyword evidence="3" id="KW-1185">Reference proteome</keyword>